<organism evidence="1 2">
    <name type="scientific">Candidatus Woesebacteria bacterium RIFCSPHIGHO2_12_FULL_41_24</name>
    <dbReference type="NCBI Taxonomy" id="1802510"/>
    <lineage>
        <taxon>Bacteria</taxon>
        <taxon>Candidatus Woeseibacteriota</taxon>
    </lineage>
</organism>
<protein>
    <recommendedName>
        <fullName evidence="3">DNA polymerase III subunit delta</fullName>
    </recommendedName>
</protein>
<gene>
    <name evidence="1" type="ORF">A3E44_00660</name>
</gene>
<dbReference type="GO" id="GO:0006261">
    <property type="term" value="P:DNA-templated DNA replication"/>
    <property type="evidence" value="ECO:0007669"/>
    <property type="project" value="TreeGrafter"/>
</dbReference>
<comment type="caution">
    <text evidence="1">The sequence shown here is derived from an EMBL/GenBank/DDBJ whole genome shotgun (WGS) entry which is preliminary data.</text>
</comment>
<dbReference type="Gene3D" id="3.40.50.300">
    <property type="entry name" value="P-loop containing nucleotide triphosphate hydrolases"/>
    <property type="match status" value="1"/>
</dbReference>
<evidence type="ECO:0000313" key="2">
    <source>
        <dbReference type="Proteomes" id="UP000178603"/>
    </source>
</evidence>
<dbReference type="PANTHER" id="PTHR11669:SF8">
    <property type="entry name" value="DNA POLYMERASE III SUBUNIT DELTA"/>
    <property type="match status" value="1"/>
</dbReference>
<dbReference type="Pfam" id="PF13177">
    <property type="entry name" value="DNA_pol3_delta2"/>
    <property type="match status" value="1"/>
</dbReference>
<name>A0A1F8ARP7_9BACT</name>
<dbReference type="Proteomes" id="UP000178603">
    <property type="component" value="Unassembled WGS sequence"/>
</dbReference>
<dbReference type="AlphaFoldDB" id="A0A1F8ARP7"/>
<accession>A0A1F8ARP7</accession>
<evidence type="ECO:0000313" key="1">
    <source>
        <dbReference type="EMBL" id="OGM54179.1"/>
    </source>
</evidence>
<dbReference type="EMBL" id="MGGW01000017">
    <property type="protein sequence ID" value="OGM54179.1"/>
    <property type="molecule type" value="Genomic_DNA"/>
</dbReference>
<proteinExistence type="predicted"/>
<sequence>MHAYLVISQDQKSQDSFVAGLTQKSKSKIMRFPVLKIEDVRQLGSLTKIKQDTPTIIVLESFQKSSEEAQNALLKSLEEPQKDVQFIITTDSLSSILPTIISRCRVINLPIFKHQFSNENRNLFDLLNTGSLKEKFDTIADLKTREDAIKFLRNYCLYLQTKMPGTSKALSAASVALTKLKANANVNLQLINLVVNS</sequence>
<dbReference type="PANTHER" id="PTHR11669">
    <property type="entry name" value="REPLICATION FACTOR C / DNA POLYMERASE III GAMMA-TAU SUBUNIT"/>
    <property type="match status" value="1"/>
</dbReference>
<dbReference type="InterPro" id="IPR050238">
    <property type="entry name" value="DNA_Rep/Repair_Clamp_Loader"/>
</dbReference>
<dbReference type="SUPFAM" id="SSF52540">
    <property type="entry name" value="P-loop containing nucleoside triphosphate hydrolases"/>
    <property type="match status" value="1"/>
</dbReference>
<dbReference type="InterPro" id="IPR027417">
    <property type="entry name" value="P-loop_NTPase"/>
</dbReference>
<evidence type="ECO:0008006" key="3">
    <source>
        <dbReference type="Google" id="ProtNLM"/>
    </source>
</evidence>
<reference evidence="1 2" key="1">
    <citation type="journal article" date="2016" name="Nat. Commun.">
        <title>Thousands of microbial genomes shed light on interconnected biogeochemical processes in an aquifer system.</title>
        <authorList>
            <person name="Anantharaman K."/>
            <person name="Brown C.T."/>
            <person name="Hug L.A."/>
            <person name="Sharon I."/>
            <person name="Castelle C.J."/>
            <person name="Probst A.J."/>
            <person name="Thomas B.C."/>
            <person name="Singh A."/>
            <person name="Wilkins M.J."/>
            <person name="Karaoz U."/>
            <person name="Brodie E.L."/>
            <person name="Williams K.H."/>
            <person name="Hubbard S.S."/>
            <person name="Banfield J.F."/>
        </authorList>
    </citation>
    <scope>NUCLEOTIDE SEQUENCE [LARGE SCALE GENOMIC DNA]</scope>
</reference>